<evidence type="ECO:0000313" key="2">
    <source>
        <dbReference type="Proteomes" id="UP001164250"/>
    </source>
</evidence>
<keyword evidence="2" id="KW-1185">Reference proteome</keyword>
<reference evidence="2" key="1">
    <citation type="journal article" date="2023" name="G3 (Bethesda)">
        <title>Genome assembly and association tests identify interacting loci associated with vigor, precocity, and sex in interspecific pistachio rootstocks.</title>
        <authorList>
            <person name="Palmer W."/>
            <person name="Jacygrad E."/>
            <person name="Sagayaradj S."/>
            <person name="Cavanaugh K."/>
            <person name="Han R."/>
            <person name="Bertier L."/>
            <person name="Beede B."/>
            <person name="Kafkas S."/>
            <person name="Golino D."/>
            <person name="Preece J."/>
            <person name="Michelmore R."/>
        </authorList>
    </citation>
    <scope>NUCLEOTIDE SEQUENCE [LARGE SCALE GENOMIC DNA]</scope>
</reference>
<organism evidence="1 2">
    <name type="scientific">Pistacia atlantica</name>
    <dbReference type="NCBI Taxonomy" id="434234"/>
    <lineage>
        <taxon>Eukaryota</taxon>
        <taxon>Viridiplantae</taxon>
        <taxon>Streptophyta</taxon>
        <taxon>Embryophyta</taxon>
        <taxon>Tracheophyta</taxon>
        <taxon>Spermatophyta</taxon>
        <taxon>Magnoliopsida</taxon>
        <taxon>eudicotyledons</taxon>
        <taxon>Gunneridae</taxon>
        <taxon>Pentapetalae</taxon>
        <taxon>rosids</taxon>
        <taxon>malvids</taxon>
        <taxon>Sapindales</taxon>
        <taxon>Anacardiaceae</taxon>
        <taxon>Pistacia</taxon>
    </lineage>
</organism>
<proteinExistence type="predicted"/>
<name>A0ACC1B685_9ROSI</name>
<comment type="caution">
    <text evidence="1">The sequence shown here is derived from an EMBL/GenBank/DDBJ whole genome shotgun (WGS) entry which is preliminary data.</text>
</comment>
<dbReference type="EMBL" id="CM047902">
    <property type="protein sequence ID" value="KAJ0094402.1"/>
    <property type="molecule type" value="Genomic_DNA"/>
</dbReference>
<gene>
    <name evidence="1" type="ORF">Patl1_15977</name>
</gene>
<accession>A0ACC1B685</accession>
<dbReference type="Proteomes" id="UP001164250">
    <property type="component" value="Chromosome 6"/>
</dbReference>
<sequence>MRFTATYCSADDGTQENASVETYPYSMGKCQDILTTMQLDLKLFLAVVKFLVANPKWREIFVHMTP</sequence>
<protein>
    <submittedName>
        <fullName evidence="1">Uncharacterized protein</fullName>
    </submittedName>
</protein>
<evidence type="ECO:0000313" key="1">
    <source>
        <dbReference type="EMBL" id="KAJ0094402.1"/>
    </source>
</evidence>